<organism evidence="1 2">
    <name type="scientific">uncultured phage cr53_1</name>
    <dbReference type="NCBI Taxonomy" id="2772080"/>
    <lineage>
        <taxon>Viruses</taxon>
        <taxon>Duplodnaviria</taxon>
        <taxon>Heunggongvirae</taxon>
        <taxon>Uroviricota</taxon>
        <taxon>Caudoviricetes</taxon>
        <taxon>Crassvirales</taxon>
        <taxon>Suoliviridae</taxon>
        <taxon>Loutivirinae</taxon>
        <taxon>Blohavirus</taxon>
        <taxon>Blohavirus americanus</taxon>
    </lineage>
</organism>
<protein>
    <submittedName>
        <fullName evidence="1">Transcriptional regulator</fullName>
    </submittedName>
</protein>
<dbReference type="KEGG" id="vg:65130651"/>
<sequence>MSDLIDYTGIMPEYPIPSYKYGGIHIKKKNRGKFNALKKRTGKTTEELTHSKNPLTRKRAIFAQNAKKWKHKGRKKK</sequence>
<dbReference type="RefSeq" id="YP_010112186.1">
    <property type="nucleotide sequence ID" value="NC_055889.1"/>
</dbReference>
<proteinExistence type="predicted"/>
<reference evidence="1 2" key="1">
    <citation type="submission" date="2020-07" db="EMBL/GenBank/DDBJ databases">
        <title>Taxonomic proposal: Crassvirales, a new order of highly abundant and diverse bacterial viruses.</title>
        <authorList>
            <person name="Shkoporov A.N."/>
            <person name="Stockdale S.R."/>
            <person name="Guerin E."/>
            <person name="Ross R.P."/>
            <person name="Hill C."/>
        </authorList>
    </citation>
    <scope>NUCLEOTIDE SEQUENCE [LARGE SCALE GENOMIC DNA]</scope>
</reference>
<dbReference type="EMBL" id="MT774396">
    <property type="protein sequence ID" value="QOR56734.1"/>
    <property type="molecule type" value="Genomic_DNA"/>
</dbReference>
<evidence type="ECO:0000313" key="2">
    <source>
        <dbReference type="Proteomes" id="UP000593713"/>
    </source>
</evidence>
<accession>A0A7M1RRH2</accession>
<dbReference type="Proteomes" id="UP000593713">
    <property type="component" value="Segment"/>
</dbReference>
<name>A0A7M1RRH2_9CAUD</name>
<dbReference type="GeneID" id="65130651"/>
<keyword evidence="2" id="KW-1185">Reference proteome</keyword>
<evidence type="ECO:0000313" key="1">
    <source>
        <dbReference type="EMBL" id="QOR56734.1"/>
    </source>
</evidence>